<dbReference type="Proteomes" id="UP001152747">
    <property type="component" value="Unassembled WGS sequence"/>
</dbReference>
<dbReference type="EMBL" id="CANHGI010000002">
    <property type="protein sequence ID" value="CAI5442830.1"/>
    <property type="molecule type" value="Genomic_DNA"/>
</dbReference>
<keyword evidence="2" id="KW-1185">Reference proteome</keyword>
<accession>A0A9P1IDR4</accession>
<dbReference type="AlphaFoldDB" id="A0A9P1IDR4"/>
<protein>
    <submittedName>
        <fullName evidence="1">Uncharacterized protein</fullName>
    </submittedName>
</protein>
<proteinExistence type="predicted"/>
<comment type="caution">
    <text evidence="1">The sequence shown here is derived from an EMBL/GenBank/DDBJ whole genome shotgun (WGS) entry which is preliminary data.</text>
</comment>
<gene>
    <name evidence="1" type="ORF">CAMP_LOCUS5467</name>
</gene>
<evidence type="ECO:0000313" key="1">
    <source>
        <dbReference type="EMBL" id="CAI5442830.1"/>
    </source>
</evidence>
<name>A0A9P1IDR4_9PELO</name>
<reference evidence="1" key="1">
    <citation type="submission" date="2022-11" db="EMBL/GenBank/DDBJ databases">
        <authorList>
            <person name="Kikuchi T."/>
        </authorList>
    </citation>
    <scope>NUCLEOTIDE SEQUENCE</scope>
    <source>
        <strain evidence="1">PS1010</strain>
    </source>
</reference>
<organism evidence="1 2">
    <name type="scientific">Caenorhabditis angaria</name>
    <dbReference type="NCBI Taxonomy" id="860376"/>
    <lineage>
        <taxon>Eukaryota</taxon>
        <taxon>Metazoa</taxon>
        <taxon>Ecdysozoa</taxon>
        <taxon>Nematoda</taxon>
        <taxon>Chromadorea</taxon>
        <taxon>Rhabditida</taxon>
        <taxon>Rhabditina</taxon>
        <taxon>Rhabditomorpha</taxon>
        <taxon>Rhabditoidea</taxon>
        <taxon>Rhabditidae</taxon>
        <taxon>Peloderinae</taxon>
        <taxon>Caenorhabditis</taxon>
    </lineage>
</organism>
<evidence type="ECO:0000313" key="2">
    <source>
        <dbReference type="Proteomes" id="UP001152747"/>
    </source>
</evidence>
<sequence length="74" mass="8468">MKTEAKVLCRKQFEMSTRSLGKKQGDDFQPEKYVDEFGETQTQAPPNSLEDTEDSIMLKIIKKAAKNVKKSDEK</sequence>